<proteinExistence type="predicted"/>
<evidence type="ECO:0000313" key="1">
    <source>
        <dbReference type="EMBL" id="HED09785.1"/>
    </source>
</evidence>
<comment type="caution">
    <text evidence="1">The sequence shown here is derived from an EMBL/GenBank/DDBJ whole genome shotgun (WGS) entry which is preliminary data.</text>
</comment>
<organism evidence="1">
    <name type="scientific">Caldithrix abyssi</name>
    <dbReference type="NCBI Taxonomy" id="187145"/>
    <lineage>
        <taxon>Bacteria</taxon>
        <taxon>Pseudomonadati</taxon>
        <taxon>Calditrichota</taxon>
        <taxon>Calditrichia</taxon>
        <taxon>Calditrichales</taxon>
        <taxon>Calditrichaceae</taxon>
        <taxon>Caldithrix</taxon>
    </lineage>
</organism>
<sequence>MLLATSCDRSGPPVDFSFIDSLMIHRQFDRADTLIHAGLARAKDSVTIKKLNHRLRLVNMQKFYAPLYRSVRKGDTATIRLRVNEKIRGLQKKDSSAGRWYLFDSWVLRARLDSLAGKMEKWAESLSRALDFPVPRPYGKIDISLSLAVYAMERERYEEARAHLDNALRRFPKSDLPPELMPVYLSYMNGHFDKAFQQLQRMPEKSLKGRWKAVKIFLQNYRDKLTLKDRFKLW</sequence>
<protein>
    <recommendedName>
        <fullName evidence="2">Tetratricopeptide repeat protein</fullName>
    </recommendedName>
</protein>
<dbReference type="SUPFAM" id="SSF48452">
    <property type="entry name" value="TPR-like"/>
    <property type="match status" value="1"/>
</dbReference>
<reference evidence="1" key="1">
    <citation type="journal article" date="2020" name="mSystems">
        <title>Genome- and Community-Level Interaction Insights into Carbon Utilization and Element Cycling Functions of Hydrothermarchaeota in Hydrothermal Sediment.</title>
        <authorList>
            <person name="Zhou Z."/>
            <person name="Liu Y."/>
            <person name="Xu W."/>
            <person name="Pan J."/>
            <person name="Luo Z.H."/>
            <person name="Li M."/>
        </authorList>
    </citation>
    <scope>NUCLEOTIDE SEQUENCE [LARGE SCALE GENOMIC DNA]</scope>
    <source>
        <strain evidence="1">HyVt-456</strain>
    </source>
</reference>
<gene>
    <name evidence="1" type="ORF">ENJ10_03775</name>
</gene>
<dbReference type="InterPro" id="IPR011990">
    <property type="entry name" value="TPR-like_helical_dom_sf"/>
</dbReference>
<evidence type="ECO:0008006" key="2">
    <source>
        <dbReference type="Google" id="ProtNLM"/>
    </source>
</evidence>
<dbReference type="EMBL" id="DRLD01000101">
    <property type="protein sequence ID" value="HED09785.1"/>
    <property type="molecule type" value="Genomic_DNA"/>
</dbReference>
<dbReference type="AlphaFoldDB" id="A0A7V1LKU0"/>
<name>A0A7V1LKU0_CALAY</name>
<dbReference type="Proteomes" id="UP000886005">
    <property type="component" value="Unassembled WGS sequence"/>
</dbReference>
<accession>A0A7V1LKU0</accession>
<dbReference type="Gene3D" id="1.25.40.10">
    <property type="entry name" value="Tetratricopeptide repeat domain"/>
    <property type="match status" value="1"/>
</dbReference>